<evidence type="ECO:0000313" key="2">
    <source>
        <dbReference type="EMBL" id="KAK3215745.1"/>
    </source>
</evidence>
<evidence type="ECO:0000256" key="1">
    <source>
        <dbReference type="SAM" id="MobiDB-lite"/>
    </source>
</evidence>
<feature type="compositionally biased region" description="Polar residues" evidence="1">
    <location>
        <begin position="1"/>
        <end position="19"/>
    </location>
</feature>
<sequence>MMAVEQPQSPSLLRRSTSIFRRRSKQESSPRTLEISNPYTNPPPRKLQRRPAKDLQIKHISTPTPPPHMTSLNPKEHPRALPHALTYKLPRPKTPTPPPDPPLRHAHHALPPSPHVRTVPWNVFLTPSQVYTLILGFRPLEMQDKWFVYAEGPDHSGKCKVHFHRSWTGLKMAELFMVVDLKGEGAGKIVGIKWDGSEETNGMMEEEVKYMVEMVFESEPEDDLRCFDSASAASSSGTV</sequence>
<comment type="caution">
    <text evidence="2">The sequence shown here is derived from an EMBL/GenBank/DDBJ whole genome shotgun (WGS) entry which is preliminary data.</text>
</comment>
<feature type="compositionally biased region" description="Pro residues" evidence="1">
    <location>
        <begin position="92"/>
        <end position="101"/>
    </location>
</feature>
<dbReference type="AlphaFoldDB" id="A0AAN6M5S3"/>
<proteinExistence type="predicted"/>
<evidence type="ECO:0000313" key="3">
    <source>
        <dbReference type="Proteomes" id="UP001280581"/>
    </source>
</evidence>
<name>A0AAN6M5S3_9PLEO</name>
<feature type="compositionally biased region" description="Polar residues" evidence="1">
    <location>
        <begin position="27"/>
        <end position="39"/>
    </location>
</feature>
<reference evidence="2 3" key="1">
    <citation type="submission" date="2021-02" db="EMBL/GenBank/DDBJ databases">
        <title>Genome assembly of Pseudopithomyces chartarum.</title>
        <authorList>
            <person name="Jauregui R."/>
            <person name="Singh J."/>
            <person name="Voisey C."/>
        </authorList>
    </citation>
    <scope>NUCLEOTIDE SEQUENCE [LARGE SCALE GENOMIC DNA]</scope>
    <source>
        <strain evidence="2 3">AGR01</strain>
    </source>
</reference>
<feature type="region of interest" description="Disordered" evidence="1">
    <location>
        <begin position="1"/>
        <end position="111"/>
    </location>
</feature>
<protein>
    <submittedName>
        <fullName evidence="2">Uncharacterized protein</fullName>
    </submittedName>
</protein>
<accession>A0AAN6M5S3</accession>
<organism evidence="2 3">
    <name type="scientific">Pseudopithomyces chartarum</name>
    <dbReference type="NCBI Taxonomy" id="1892770"/>
    <lineage>
        <taxon>Eukaryota</taxon>
        <taxon>Fungi</taxon>
        <taxon>Dikarya</taxon>
        <taxon>Ascomycota</taxon>
        <taxon>Pezizomycotina</taxon>
        <taxon>Dothideomycetes</taxon>
        <taxon>Pleosporomycetidae</taxon>
        <taxon>Pleosporales</taxon>
        <taxon>Massarineae</taxon>
        <taxon>Didymosphaeriaceae</taxon>
        <taxon>Pseudopithomyces</taxon>
    </lineage>
</organism>
<dbReference type="Proteomes" id="UP001280581">
    <property type="component" value="Unassembled WGS sequence"/>
</dbReference>
<dbReference type="EMBL" id="WVTA01000002">
    <property type="protein sequence ID" value="KAK3215745.1"/>
    <property type="molecule type" value="Genomic_DNA"/>
</dbReference>
<keyword evidence="3" id="KW-1185">Reference proteome</keyword>
<gene>
    <name evidence="2" type="ORF">GRF29_8g923973</name>
</gene>